<accession>A0ACB7FR64</accession>
<organism evidence="1 2">
    <name type="scientific">Candida africana</name>
    <dbReference type="NCBI Taxonomy" id="241526"/>
    <lineage>
        <taxon>Eukaryota</taxon>
        <taxon>Fungi</taxon>
        <taxon>Dikarya</taxon>
        <taxon>Ascomycota</taxon>
        <taxon>Saccharomycotina</taxon>
        <taxon>Pichiomycetes</taxon>
        <taxon>Debaryomycetaceae</taxon>
        <taxon>Candida/Lodderomyces clade</taxon>
        <taxon>Candida</taxon>
    </lineage>
</organism>
<comment type="caution">
    <text evidence="1">The sequence shown here is derived from an EMBL/GenBank/DDBJ whole genome shotgun (WGS) entry which is preliminary data.</text>
</comment>
<dbReference type="EMBL" id="JAENJO010000002">
    <property type="protein sequence ID" value="KAG8203893.1"/>
    <property type="molecule type" value="Genomic_DNA"/>
</dbReference>
<name>A0ACB7FR64_9ASCO</name>
<sequence length="515" mass="57284">MAHPGRPRGRMNKKTLQAQAELARAQQAQAQAQMQAQRAAAAGQLAPGGNGGGIPPPNGQSQHSAKEETLGVQLHDEADLISFRNDALFRYITNHEYIENVTSKLIHTSKIIPPSLYPMIPKPNTSGDYENLKPEDVYFGDLSAMKYIEKKLITKLEQMEKNLDPNYSKYLLNDERFQYHREKTKKLAELQENLTDKESLNTLELELEQILNDYKTRFNKNYKETPSIYQYSISIDKIDPLVEVNSAPENYNPKLINSFINIGGDTNSSQNNINGNMPSQNNNGAVSEMGNFNNIDNGVDDDALGGFQFSNNIDTSKFNGINGIAMNQFGNNFEVPMNNKPDAININNNNKILTNKSDSDGNIENNNSNSRSNTPSNINTNNINSQGPSENISSINHNTSNSIPNYSTNGSDNDNIEQDDINIDDEGDNIINNDDDNNNIVGPNRIDNDENDNNNDSNGLDMNQLFEDNAHADLDHLEMVNDDIGDLYNFETGGGGDDDDNGLMDGLEFEQDFLN</sequence>
<gene>
    <name evidence="1" type="ORF">GWM34_01044</name>
</gene>
<reference evidence="1" key="1">
    <citation type="submission" date="2020-12" db="EMBL/GenBank/DDBJ databases">
        <title>Draft Genome of Candida africana.</title>
        <authorList>
            <person name="Ayanbimpe G.M."/>
            <person name="Enweani I.B."/>
            <person name="Aguiyi J.C."/>
            <person name="Nnadi U.P."/>
            <person name="Izam Y."/>
            <person name="Ubani A."/>
            <person name="Ngene A.C."/>
        </authorList>
    </citation>
    <scope>NUCLEOTIDE SEQUENCE</scope>
    <source>
        <strain evidence="1">CEC4854</strain>
    </source>
</reference>
<feature type="non-terminal residue" evidence="1">
    <location>
        <position position="1"/>
    </location>
</feature>
<evidence type="ECO:0000313" key="2">
    <source>
        <dbReference type="Proteomes" id="UP000742417"/>
    </source>
</evidence>
<protein>
    <submittedName>
        <fullName evidence="1">Uncharacterized protein</fullName>
    </submittedName>
</protein>
<dbReference type="Proteomes" id="UP000742417">
    <property type="component" value="Unassembled WGS sequence"/>
</dbReference>
<evidence type="ECO:0000313" key="1">
    <source>
        <dbReference type="EMBL" id="KAG8203893.1"/>
    </source>
</evidence>
<proteinExistence type="predicted"/>
<keyword evidence="2" id="KW-1185">Reference proteome</keyword>